<evidence type="ECO:0000256" key="3">
    <source>
        <dbReference type="ARBA" id="ARBA00022448"/>
    </source>
</evidence>
<dbReference type="Proteomes" id="UP001156706">
    <property type="component" value="Unassembled WGS sequence"/>
</dbReference>
<keyword evidence="8 11" id="KW-0472">Membrane</keyword>
<evidence type="ECO:0000256" key="11">
    <source>
        <dbReference type="PROSITE-ProRule" id="PRU01360"/>
    </source>
</evidence>
<evidence type="ECO:0000256" key="1">
    <source>
        <dbReference type="ARBA" id="ARBA00004571"/>
    </source>
</evidence>
<organism evidence="17 18">
    <name type="scientific">Chitinimonas prasina</name>
    <dbReference type="NCBI Taxonomy" id="1434937"/>
    <lineage>
        <taxon>Bacteria</taxon>
        <taxon>Pseudomonadati</taxon>
        <taxon>Pseudomonadota</taxon>
        <taxon>Betaproteobacteria</taxon>
        <taxon>Neisseriales</taxon>
        <taxon>Chitinibacteraceae</taxon>
        <taxon>Chitinimonas</taxon>
    </lineage>
</organism>
<keyword evidence="5 11" id="KW-0812">Transmembrane</keyword>
<feature type="compositionally biased region" description="Low complexity" evidence="13">
    <location>
        <begin position="212"/>
        <end position="226"/>
    </location>
</feature>
<dbReference type="CDD" id="cd01347">
    <property type="entry name" value="ligand_gated_channel"/>
    <property type="match status" value="1"/>
</dbReference>
<feature type="domain" description="TonB-dependent receptor plug" evidence="16">
    <location>
        <begin position="62"/>
        <end position="160"/>
    </location>
</feature>
<sequence length="736" mass="81315">MYTAQSQHASFALQLATLTLACLGAWAEEIPRPSAAANAQPTPVAEEIKVTGKAANEGDIRRNQPASKIIVGRDELDKYGDSTVAEVLKRLPGVSVGGGPGRGGGIRMRGMSEGYTQILINGEAAARGFSFDSLSPDAIERIEVMRAPTAEHSARAIAGTINIVLREDYKAKQPSQLRMALSEEDGRLQGRLDVQWGAQVDALNYNIGGGYNRNSRSNDSSGSRQGTDGRTGLSYDEVTASQSSGSGYHLNFSPRLTWRIEPGNTVSLQTFLMRNQSSSDSLSTITRLSGPAADYARAESHGESESTMLRGFGNWKRNLSEGAKLDVRFGFNSSRSDSENQRQEFLGDGSRKEIRLDDSEIEETGFSTGGKWSRPLGEDHSMAMGWDLEQSRREEHRVKLVNGLPEVADAGDLVVARVRKLAVFAQDEWNLGPQWSAYAGIRWEGIRTESEDALGTTSSNSSVWSPMLHAVYRIPGSSKNQLRASLTRSYKAPNTRDLITRPVLSDEENSRSDPDRAGNPNLKPELAWGLDLAYEHYFSQGGLVSASLFSRQIEGLIRRETQFETAGSGRWVSRPRNVGEATSYGIELEAKLRLAEIMGDAPPIDLRANYSRYWSRVDNIPGPNNRLDEQVPQLFNLGLDYRFKAVPLTVGASLNLVPAYTNRTDVDEWRDIDAKRQVDIYAQWRFSPAVQLRLAGNNLLHQDYETRSRQTGTGAVQSRSTTPTYTQWTMMLELKF</sequence>
<dbReference type="InterPro" id="IPR037066">
    <property type="entry name" value="Plug_dom_sf"/>
</dbReference>
<evidence type="ECO:0000256" key="10">
    <source>
        <dbReference type="ARBA" id="ARBA00023237"/>
    </source>
</evidence>
<dbReference type="SUPFAM" id="SSF56935">
    <property type="entry name" value="Porins"/>
    <property type="match status" value="1"/>
</dbReference>
<keyword evidence="4 11" id="KW-1134">Transmembrane beta strand</keyword>
<dbReference type="RefSeq" id="WP_284197801.1">
    <property type="nucleotide sequence ID" value="NZ_BSOG01000005.1"/>
</dbReference>
<reference evidence="18" key="1">
    <citation type="journal article" date="2019" name="Int. J. Syst. Evol. Microbiol.">
        <title>The Global Catalogue of Microorganisms (GCM) 10K type strain sequencing project: providing services to taxonomists for standard genome sequencing and annotation.</title>
        <authorList>
            <consortium name="The Broad Institute Genomics Platform"/>
            <consortium name="The Broad Institute Genome Sequencing Center for Infectious Disease"/>
            <person name="Wu L."/>
            <person name="Ma J."/>
        </authorList>
    </citation>
    <scope>NUCLEOTIDE SEQUENCE [LARGE SCALE GENOMIC DNA]</scope>
    <source>
        <strain evidence="18">NBRC 110044</strain>
    </source>
</reference>
<dbReference type="Pfam" id="PF00593">
    <property type="entry name" value="TonB_dep_Rec_b-barrel"/>
    <property type="match status" value="1"/>
</dbReference>
<dbReference type="PROSITE" id="PS52016">
    <property type="entry name" value="TONB_DEPENDENT_REC_3"/>
    <property type="match status" value="1"/>
</dbReference>
<evidence type="ECO:0000256" key="14">
    <source>
        <dbReference type="SAM" id="SignalP"/>
    </source>
</evidence>
<evidence type="ECO:0000256" key="8">
    <source>
        <dbReference type="ARBA" id="ARBA00023136"/>
    </source>
</evidence>
<evidence type="ECO:0000259" key="15">
    <source>
        <dbReference type="Pfam" id="PF00593"/>
    </source>
</evidence>
<dbReference type="Pfam" id="PF07715">
    <property type="entry name" value="Plug"/>
    <property type="match status" value="1"/>
</dbReference>
<comment type="similarity">
    <text evidence="2 11 12">Belongs to the TonB-dependent receptor family.</text>
</comment>
<dbReference type="EMBL" id="BSOG01000005">
    <property type="protein sequence ID" value="GLR14732.1"/>
    <property type="molecule type" value="Genomic_DNA"/>
</dbReference>
<dbReference type="PANTHER" id="PTHR30069:SF29">
    <property type="entry name" value="HEMOGLOBIN AND HEMOGLOBIN-HAPTOGLOBIN-BINDING PROTEIN 1-RELATED"/>
    <property type="match status" value="1"/>
</dbReference>
<keyword evidence="18" id="KW-1185">Reference proteome</keyword>
<dbReference type="Gene3D" id="2.40.170.20">
    <property type="entry name" value="TonB-dependent receptor, beta-barrel domain"/>
    <property type="match status" value="1"/>
</dbReference>
<evidence type="ECO:0000256" key="12">
    <source>
        <dbReference type="RuleBase" id="RU003357"/>
    </source>
</evidence>
<evidence type="ECO:0000256" key="4">
    <source>
        <dbReference type="ARBA" id="ARBA00022452"/>
    </source>
</evidence>
<feature type="region of interest" description="Disordered" evidence="13">
    <location>
        <begin position="497"/>
        <end position="520"/>
    </location>
</feature>
<name>A0ABQ5YIA7_9NEIS</name>
<comment type="caution">
    <text evidence="17">The sequence shown here is derived from an EMBL/GenBank/DDBJ whole genome shotgun (WGS) entry which is preliminary data.</text>
</comment>
<dbReference type="InterPro" id="IPR036942">
    <property type="entry name" value="Beta-barrel_TonB_sf"/>
</dbReference>
<keyword evidence="10 11" id="KW-0998">Cell outer membrane</keyword>
<evidence type="ECO:0000256" key="5">
    <source>
        <dbReference type="ARBA" id="ARBA00022692"/>
    </source>
</evidence>
<feature type="signal peptide" evidence="14">
    <location>
        <begin position="1"/>
        <end position="27"/>
    </location>
</feature>
<proteinExistence type="inferred from homology"/>
<evidence type="ECO:0000259" key="16">
    <source>
        <dbReference type="Pfam" id="PF07715"/>
    </source>
</evidence>
<keyword evidence="7 12" id="KW-0798">TonB box</keyword>
<evidence type="ECO:0000256" key="13">
    <source>
        <dbReference type="SAM" id="MobiDB-lite"/>
    </source>
</evidence>
<dbReference type="InterPro" id="IPR012910">
    <property type="entry name" value="Plug_dom"/>
</dbReference>
<keyword evidence="3 11" id="KW-0813">Transport</keyword>
<dbReference type="InterPro" id="IPR000531">
    <property type="entry name" value="Beta-barrel_TonB"/>
</dbReference>
<comment type="subcellular location">
    <subcellularLocation>
        <location evidence="1 11">Cell outer membrane</location>
        <topology evidence="1 11">Multi-pass membrane protein</topology>
    </subcellularLocation>
</comment>
<keyword evidence="6 14" id="KW-0732">Signal</keyword>
<evidence type="ECO:0000313" key="18">
    <source>
        <dbReference type="Proteomes" id="UP001156706"/>
    </source>
</evidence>
<evidence type="ECO:0000313" key="17">
    <source>
        <dbReference type="EMBL" id="GLR14732.1"/>
    </source>
</evidence>
<keyword evidence="9" id="KW-0675">Receptor</keyword>
<feature type="domain" description="TonB-dependent receptor-like beta-barrel" evidence="15">
    <location>
        <begin position="192"/>
        <end position="699"/>
    </location>
</feature>
<evidence type="ECO:0000256" key="2">
    <source>
        <dbReference type="ARBA" id="ARBA00009810"/>
    </source>
</evidence>
<feature type="chain" id="PRO_5045709965" evidence="14">
    <location>
        <begin position="28"/>
        <end position="736"/>
    </location>
</feature>
<feature type="region of interest" description="Disordered" evidence="13">
    <location>
        <begin position="208"/>
        <end position="234"/>
    </location>
</feature>
<evidence type="ECO:0000256" key="9">
    <source>
        <dbReference type="ARBA" id="ARBA00023170"/>
    </source>
</evidence>
<dbReference type="InterPro" id="IPR039426">
    <property type="entry name" value="TonB-dep_rcpt-like"/>
</dbReference>
<evidence type="ECO:0000256" key="7">
    <source>
        <dbReference type="ARBA" id="ARBA00023077"/>
    </source>
</evidence>
<gene>
    <name evidence="17" type="ORF">GCM10007907_35220</name>
</gene>
<dbReference type="PANTHER" id="PTHR30069">
    <property type="entry name" value="TONB-DEPENDENT OUTER MEMBRANE RECEPTOR"/>
    <property type="match status" value="1"/>
</dbReference>
<evidence type="ECO:0000256" key="6">
    <source>
        <dbReference type="ARBA" id="ARBA00022729"/>
    </source>
</evidence>
<protein>
    <submittedName>
        <fullName evidence="17">Ligand-gated channel</fullName>
    </submittedName>
</protein>
<accession>A0ABQ5YIA7</accession>
<dbReference type="Gene3D" id="2.170.130.10">
    <property type="entry name" value="TonB-dependent receptor, plug domain"/>
    <property type="match status" value="1"/>
</dbReference>